<keyword evidence="5 13" id="KW-0863">Zinc-finger</keyword>
<evidence type="ECO:0000256" key="2">
    <source>
        <dbReference type="ARBA" id="ARBA00012720"/>
    </source>
</evidence>
<evidence type="ECO:0000256" key="4">
    <source>
        <dbReference type="ARBA" id="ARBA00022763"/>
    </source>
</evidence>
<evidence type="ECO:0000256" key="11">
    <source>
        <dbReference type="ARBA" id="ARBA00023268"/>
    </source>
</evidence>
<evidence type="ECO:0000313" key="17">
    <source>
        <dbReference type="Proteomes" id="UP000571017"/>
    </source>
</evidence>
<dbReference type="PROSITE" id="PS51068">
    <property type="entry name" value="FPG_CAT"/>
    <property type="match status" value="1"/>
</dbReference>
<evidence type="ECO:0000256" key="7">
    <source>
        <dbReference type="ARBA" id="ARBA00022833"/>
    </source>
</evidence>
<evidence type="ECO:0000256" key="13">
    <source>
        <dbReference type="PROSITE-ProRule" id="PRU00391"/>
    </source>
</evidence>
<dbReference type="GO" id="GO:0003684">
    <property type="term" value="F:damaged DNA binding"/>
    <property type="evidence" value="ECO:0007669"/>
    <property type="project" value="InterPro"/>
</dbReference>
<feature type="domain" description="Formamidopyrimidine-DNA glycosylase catalytic" evidence="15">
    <location>
        <begin position="2"/>
        <end position="150"/>
    </location>
</feature>
<evidence type="ECO:0000313" key="16">
    <source>
        <dbReference type="EMBL" id="MBA2174743.1"/>
    </source>
</evidence>
<dbReference type="GO" id="GO:0000703">
    <property type="term" value="F:oxidized pyrimidine nucleobase lesion DNA N-glycosylase activity"/>
    <property type="evidence" value="ECO:0007669"/>
    <property type="project" value="InterPro"/>
</dbReference>
<sequence length="284" mass="33142">MPEGPEIRKAADFVEKAMVGRPVLDISFAFEHLQDYEDLLKGRYILRVDTKGKAMLIRFDNGYTIYSHNQLYGKWYTRNAYNYPKTNRQLRLAIHNEKKSALLYSASDIEVMRDEEVPDHPFVSKVGPDLLSEDVTAEQLVDRFHERRFERRKWTTLLLDQAFIGGIGNYLRSEILFVAGIHPELRPIDCTEEQLKKAAQASIDLMWQSYQHKGITNDLELAERLKAEGVKRRDYRHWVFNREGQPCRIDGTEIIKFRAGSRRCYYCPTCQDEDLSEKGRGLSD</sequence>
<dbReference type="InterPro" id="IPR012319">
    <property type="entry name" value="FPG_cat"/>
</dbReference>
<keyword evidence="9" id="KW-0234">DNA repair</keyword>
<dbReference type="EMBL" id="JACEFG010000002">
    <property type="protein sequence ID" value="MBA2174743.1"/>
    <property type="molecule type" value="Genomic_DNA"/>
</dbReference>
<dbReference type="InterPro" id="IPR035937">
    <property type="entry name" value="FPG_N"/>
</dbReference>
<keyword evidence="7" id="KW-0862">Zinc</keyword>
<dbReference type="GO" id="GO:0008270">
    <property type="term" value="F:zinc ion binding"/>
    <property type="evidence" value="ECO:0007669"/>
    <property type="project" value="UniProtKB-KW"/>
</dbReference>
<dbReference type="Gene3D" id="3.20.190.10">
    <property type="entry name" value="MutM-like, N-terminal"/>
    <property type="match status" value="1"/>
</dbReference>
<keyword evidence="16" id="KW-0540">Nuclease</keyword>
<dbReference type="SUPFAM" id="SSF81624">
    <property type="entry name" value="N-terminal domain of MutM-like DNA repair proteins"/>
    <property type="match status" value="1"/>
</dbReference>
<dbReference type="InterPro" id="IPR044091">
    <property type="entry name" value="EcNei-like_N"/>
</dbReference>
<keyword evidence="3" id="KW-0479">Metal-binding</keyword>
<dbReference type="PANTHER" id="PTHR42697:SF1">
    <property type="entry name" value="ENDONUCLEASE 8"/>
    <property type="match status" value="1"/>
</dbReference>
<evidence type="ECO:0000256" key="12">
    <source>
        <dbReference type="ARBA" id="ARBA00023295"/>
    </source>
</evidence>
<name>A0A838CSA5_9BACI</name>
<evidence type="ECO:0000256" key="10">
    <source>
        <dbReference type="ARBA" id="ARBA00023239"/>
    </source>
</evidence>
<dbReference type="PROSITE" id="PS51066">
    <property type="entry name" value="ZF_FPG_2"/>
    <property type="match status" value="1"/>
</dbReference>
<keyword evidence="17" id="KW-1185">Reference proteome</keyword>
<evidence type="ECO:0000259" key="15">
    <source>
        <dbReference type="PROSITE" id="PS51068"/>
    </source>
</evidence>
<keyword evidence="11" id="KW-0511">Multifunctional enzyme</keyword>
<evidence type="ECO:0000256" key="1">
    <source>
        <dbReference type="ARBA" id="ARBA00009409"/>
    </source>
</evidence>
<protein>
    <recommendedName>
        <fullName evidence="2">DNA-(apurinic or apyrimidinic site) lyase</fullName>
        <ecNumber evidence="2">4.2.99.18</ecNumber>
    </recommendedName>
</protein>
<evidence type="ECO:0000256" key="5">
    <source>
        <dbReference type="ARBA" id="ARBA00022771"/>
    </source>
</evidence>
<dbReference type="SMART" id="SM00898">
    <property type="entry name" value="Fapy_DNA_glyco"/>
    <property type="match status" value="1"/>
</dbReference>
<dbReference type="Pfam" id="PF01149">
    <property type="entry name" value="Fapy_DNA_glyco"/>
    <property type="match status" value="1"/>
</dbReference>
<organism evidence="16 17">
    <name type="scientific">Halobacillus locisalis</name>
    <dbReference type="NCBI Taxonomy" id="220753"/>
    <lineage>
        <taxon>Bacteria</taxon>
        <taxon>Bacillati</taxon>
        <taxon>Bacillota</taxon>
        <taxon>Bacilli</taxon>
        <taxon>Bacillales</taxon>
        <taxon>Bacillaceae</taxon>
        <taxon>Halobacillus</taxon>
    </lineage>
</organism>
<proteinExistence type="inferred from homology"/>
<keyword evidence="10 16" id="KW-0456">Lyase</keyword>
<keyword evidence="6" id="KW-0378">Hydrolase</keyword>
<evidence type="ECO:0000256" key="8">
    <source>
        <dbReference type="ARBA" id="ARBA00023125"/>
    </source>
</evidence>
<evidence type="ECO:0000256" key="6">
    <source>
        <dbReference type="ARBA" id="ARBA00022801"/>
    </source>
</evidence>
<evidence type="ECO:0000256" key="9">
    <source>
        <dbReference type="ARBA" id="ARBA00023204"/>
    </source>
</evidence>
<comment type="caution">
    <text evidence="16">The sequence shown here is derived from an EMBL/GenBank/DDBJ whole genome shotgun (WGS) entry which is preliminary data.</text>
</comment>
<dbReference type="Pfam" id="PF06831">
    <property type="entry name" value="H2TH"/>
    <property type="match status" value="1"/>
</dbReference>
<dbReference type="SUPFAM" id="SSF57716">
    <property type="entry name" value="Glucocorticoid receptor-like (DNA-binding domain)"/>
    <property type="match status" value="1"/>
</dbReference>
<dbReference type="Proteomes" id="UP000571017">
    <property type="component" value="Unassembled WGS sequence"/>
</dbReference>
<keyword evidence="12" id="KW-0326">Glycosidase</keyword>
<dbReference type="CDD" id="cd08965">
    <property type="entry name" value="EcNei-like_N"/>
    <property type="match status" value="1"/>
</dbReference>
<dbReference type="InterPro" id="IPR010979">
    <property type="entry name" value="Ribosomal_uS13-like_H2TH"/>
</dbReference>
<dbReference type="PANTHER" id="PTHR42697">
    <property type="entry name" value="ENDONUCLEASE 8"/>
    <property type="match status" value="1"/>
</dbReference>
<dbReference type="Gene3D" id="1.10.8.50">
    <property type="match status" value="1"/>
</dbReference>
<reference evidence="16 17" key="1">
    <citation type="journal article" date="2004" name="Extremophiles">
        <title>Halobacillus locisalis sp. nov., a halophilic bacterium isolated from a marine solar saltern of the Yellow Sea in Korea.</title>
        <authorList>
            <person name="Yoon J.H."/>
            <person name="Kang K.H."/>
            <person name="Oh T.K."/>
            <person name="Park Y.H."/>
        </authorList>
    </citation>
    <scope>NUCLEOTIDE SEQUENCE [LARGE SCALE GENOMIC DNA]</scope>
    <source>
        <strain evidence="16 17">KCTC 3788</strain>
    </source>
</reference>
<dbReference type="GO" id="GO:0140078">
    <property type="term" value="F:class I DNA-(apurinic or apyrimidinic site) endonuclease activity"/>
    <property type="evidence" value="ECO:0007669"/>
    <property type="project" value="UniProtKB-EC"/>
</dbReference>
<keyword evidence="8" id="KW-0238">DNA-binding</keyword>
<accession>A0A838CSA5</accession>
<dbReference type="SUPFAM" id="SSF46946">
    <property type="entry name" value="S13-like H2TH domain"/>
    <property type="match status" value="1"/>
</dbReference>
<dbReference type="GO" id="GO:0006284">
    <property type="term" value="P:base-excision repair"/>
    <property type="evidence" value="ECO:0007669"/>
    <property type="project" value="InterPro"/>
</dbReference>
<dbReference type="EC" id="4.2.99.18" evidence="2"/>
<dbReference type="InterPro" id="IPR000214">
    <property type="entry name" value="Znf_DNA_glyclase/AP_lyase"/>
</dbReference>
<evidence type="ECO:0000256" key="3">
    <source>
        <dbReference type="ARBA" id="ARBA00022723"/>
    </source>
</evidence>
<dbReference type="SMART" id="SM01232">
    <property type="entry name" value="H2TH"/>
    <property type="match status" value="1"/>
</dbReference>
<evidence type="ECO:0000259" key="14">
    <source>
        <dbReference type="PROSITE" id="PS51066"/>
    </source>
</evidence>
<dbReference type="AlphaFoldDB" id="A0A838CSA5"/>
<keyword evidence="4" id="KW-0227">DNA damage</keyword>
<keyword evidence="16" id="KW-0255">Endonuclease</keyword>
<dbReference type="NCBIfam" id="NF007763">
    <property type="entry name" value="PRK10445.1"/>
    <property type="match status" value="1"/>
</dbReference>
<dbReference type="RefSeq" id="WP_181471807.1">
    <property type="nucleotide sequence ID" value="NZ_JACEFG010000002.1"/>
</dbReference>
<dbReference type="InterPro" id="IPR015886">
    <property type="entry name" value="H2TH_FPG"/>
</dbReference>
<feature type="domain" description="FPG-type" evidence="14">
    <location>
        <begin position="238"/>
        <end position="272"/>
    </location>
</feature>
<comment type="similarity">
    <text evidence="1">Belongs to the FPG family.</text>
</comment>
<gene>
    <name evidence="16" type="primary">nei</name>
    <name evidence="16" type="ORF">H0266_07545</name>
</gene>